<proteinExistence type="predicted"/>
<reference evidence="1 2" key="1">
    <citation type="submission" date="2017-01" db="EMBL/GenBank/DDBJ databases">
        <title>A new Hymenobacter.</title>
        <authorList>
            <person name="Liang Y."/>
            <person name="Feng F."/>
        </authorList>
    </citation>
    <scope>NUCLEOTIDE SEQUENCE [LARGE SCALE GENOMIC DNA]</scope>
    <source>
        <strain evidence="1">MIMBbqt21</strain>
    </source>
</reference>
<dbReference type="AlphaFoldDB" id="A0A243W7A6"/>
<dbReference type="Gene3D" id="2.60.40.1120">
    <property type="entry name" value="Carboxypeptidase-like, regulatory domain"/>
    <property type="match status" value="1"/>
</dbReference>
<evidence type="ECO:0000313" key="2">
    <source>
        <dbReference type="Proteomes" id="UP000194873"/>
    </source>
</evidence>
<evidence type="ECO:0000313" key="1">
    <source>
        <dbReference type="EMBL" id="OUJ70882.1"/>
    </source>
</evidence>
<dbReference type="InterPro" id="IPR008969">
    <property type="entry name" value="CarboxyPept-like_regulatory"/>
</dbReference>
<name>A0A243W7A6_9BACT</name>
<dbReference type="Proteomes" id="UP000194873">
    <property type="component" value="Unassembled WGS sequence"/>
</dbReference>
<organism evidence="1 2">
    <name type="scientific">Hymenobacter crusticola</name>
    <dbReference type="NCBI Taxonomy" id="1770526"/>
    <lineage>
        <taxon>Bacteria</taxon>
        <taxon>Pseudomonadati</taxon>
        <taxon>Bacteroidota</taxon>
        <taxon>Cytophagia</taxon>
        <taxon>Cytophagales</taxon>
        <taxon>Hymenobacteraceae</taxon>
        <taxon>Hymenobacter</taxon>
    </lineage>
</organism>
<comment type="caution">
    <text evidence="1">The sequence shown here is derived from an EMBL/GenBank/DDBJ whole genome shotgun (WGS) entry which is preliminary data.</text>
</comment>
<gene>
    <name evidence="1" type="ORF">BXP70_23415</name>
</gene>
<dbReference type="EMBL" id="MTSE01000020">
    <property type="protein sequence ID" value="OUJ70882.1"/>
    <property type="molecule type" value="Genomic_DNA"/>
</dbReference>
<keyword evidence="2" id="KW-1185">Reference proteome</keyword>
<sequence>MTTVEGTVLNKYTGQPVAAVPVVVRRHRAFLFSGESIDSLTAAETDAAGHYSLSFEAAKAGSYRVIIVQQNLYDVENGFDGYAEAERGTANHLDFAVTPYKTVTLDVDTNKGGKTDITFGYVTWDPGNWVGGTIFYDTLKAHQGFHFLQTIQVVPNRAYRFNKTTANRYKVPNTYYYDFRDYTSTFVERAVGYNDTTVIKFR</sequence>
<accession>A0A243W7A6</accession>
<protein>
    <recommendedName>
        <fullName evidence="3">Carboxypeptidase regulatory-like domain-containing protein</fullName>
    </recommendedName>
</protein>
<evidence type="ECO:0008006" key="3">
    <source>
        <dbReference type="Google" id="ProtNLM"/>
    </source>
</evidence>
<dbReference type="SUPFAM" id="SSF49464">
    <property type="entry name" value="Carboxypeptidase regulatory domain-like"/>
    <property type="match status" value="1"/>
</dbReference>